<dbReference type="Proteomes" id="UP000319783">
    <property type="component" value="Unassembled WGS sequence"/>
</dbReference>
<dbReference type="InterPro" id="IPR012296">
    <property type="entry name" value="Nuclease_put_TT1808"/>
</dbReference>
<dbReference type="AlphaFoldDB" id="A0A533QC44"/>
<organism evidence="2 3">
    <name type="scientific">Candidatus Jettenia ecosi</name>
    <dbReference type="NCBI Taxonomy" id="2494326"/>
    <lineage>
        <taxon>Bacteria</taxon>
        <taxon>Pseudomonadati</taxon>
        <taxon>Planctomycetota</taxon>
        <taxon>Candidatus Brocadiia</taxon>
        <taxon>Candidatus Brocadiales</taxon>
        <taxon>Candidatus Brocadiaceae</taxon>
        <taxon>Candidatus Jettenia</taxon>
    </lineage>
</organism>
<sequence length="191" mass="22215">MAYLLTKKSAKKYTWNDYLSWPNDERWEIIDGVAYNMTPAPSVKHQTLVGNLFSQLKQKLTNKPCRPFIAPVDVILTEHDIVQPDVFVVCDKAKITEDNIKGAPDLIVEVLSLSTALKDLREKKNLYERCGVKEYIIVDPLEEYIERFWLDADARYTKGEIFGPHEVFSYKSLEGVEINLWEIFEVERLKE</sequence>
<dbReference type="InterPro" id="IPR011335">
    <property type="entry name" value="Restrct_endonuc-II-like"/>
</dbReference>
<dbReference type="InterPro" id="IPR008538">
    <property type="entry name" value="Uma2"/>
</dbReference>
<dbReference type="SUPFAM" id="SSF52980">
    <property type="entry name" value="Restriction endonuclease-like"/>
    <property type="match status" value="1"/>
</dbReference>
<dbReference type="EMBL" id="SULG01000122">
    <property type="protein sequence ID" value="TLD40191.1"/>
    <property type="molecule type" value="Genomic_DNA"/>
</dbReference>
<evidence type="ECO:0000313" key="2">
    <source>
        <dbReference type="EMBL" id="TLD40191.1"/>
    </source>
</evidence>
<dbReference type="Pfam" id="PF05685">
    <property type="entry name" value="Uma2"/>
    <property type="match status" value="1"/>
</dbReference>
<reference evidence="2 3" key="1">
    <citation type="submission" date="2019-04" db="EMBL/GenBank/DDBJ databases">
        <title>Genome of a novel bacterium Candidatus Jettenia ecosi reconstructed from metagenome of an anammox bioreactor.</title>
        <authorList>
            <person name="Mardanov A.V."/>
            <person name="Beletsky A.V."/>
            <person name="Ravin N.V."/>
            <person name="Botchkova E.A."/>
            <person name="Litti Y.V."/>
            <person name="Nozhevnikova A.N."/>
        </authorList>
    </citation>
    <scope>NUCLEOTIDE SEQUENCE [LARGE SCALE GENOMIC DNA]</scope>
    <source>
        <strain evidence="2">J2</strain>
    </source>
</reference>
<accession>A0A533QC44</accession>
<comment type="caution">
    <text evidence="2">The sequence shown here is derived from an EMBL/GenBank/DDBJ whole genome shotgun (WGS) entry which is preliminary data.</text>
</comment>
<dbReference type="Gene3D" id="3.90.1570.10">
    <property type="entry name" value="tt1808, chain A"/>
    <property type="match status" value="1"/>
</dbReference>
<evidence type="ECO:0000259" key="1">
    <source>
        <dbReference type="Pfam" id="PF05685"/>
    </source>
</evidence>
<name>A0A533QC44_9BACT</name>
<evidence type="ECO:0000313" key="3">
    <source>
        <dbReference type="Proteomes" id="UP000319783"/>
    </source>
</evidence>
<dbReference type="PANTHER" id="PTHR36558:SF1">
    <property type="entry name" value="RESTRICTION ENDONUCLEASE DOMAIN-CONTAINING PROTEIN-RELATED"/>
    <property type="match status" value="1"/>
</dbReference>
<feature type="domain" description="Putative restriction endonuclease" evidence="1">
    <location>
        <begin position="15"/>
        <end position="179"/>
    </location>
</feature>
<dbReference type="PANTHER" id="PTHR36558">
    <property type="entry name" value="GLR1098 PROTEIN"/>
    <property type="match status" value="1"/>
</dbReference>
<proteinExistence type="predicted"/>
<gene>
    <name evidence="2" type="ORF">JETT_3543</name>
</gene>
<dbReference type="CDD" id="cd06260">
    <property type="entry name" value="DUF820-like"/>
    <property type="match status" value="1"/>
</dbReference>
<protein>
    <recommendedName>
        <fullName evidence="1">Putative restriction endonuclease domain-containing protein</fullName>
    </recommendedName>
</protein>